<feature type="non-terminal residue" evidence="11">
    <location>
        <position position="107"/>
    </location>
</feature>
<dbReference type="SUPFAM" id="SSF53659">
    <property type="entry name" value="Isocitrate/Isopropylmalate dehydrogenase-like"/>
    <property type="match status" value="1"/>
</dbReference>
<evidence type="ECO:0000313" key="11">
    <source>
        <dbReference type="EMBL" id="GAI09719.1"/>
    </source>
</evidence>
<evidence type="ECO:0000256" key="9">
    <source>
        <dbReference type="ARBA" id="ARBA00024069"/>
    </source>
</evidence>
<dbReference type="InterPro" id="IPR003664">
    <property type="entry name" value="FA_synthesis"/>
</dbReference>
<dbReference type="EC" id="2.3.1.274" evidence="9"/>
<evidence type="ECO:0000256" key="10">
    <source>
        <dbReference type="ARBA" id="ARBA00046608"/>
    </source>
</evidence>
<keyword evidence="3" id="KW-0963">Cytoplasm</keyword>
<comment type="caution">
    <text evidence="11">The sequence shown here is derived from an EMBL/GenBank/DDBJ whole genome shotgun (WGS) entry which is preliminary data.</text>
</comment>
<name>X1MTI6_9ZZZZ</name>
<reference evidence="11" key="1">
    <citation type="journal article" date="2014" name="Front. Microbiol.">
        <title>High frequency of phylogenetically diverse reductive dehalogenase-homologous genes in deep subseafloor sedimentary metagenomes.</title>
        <authorList>
            <person name="Kawai M."/>
            <person name="Futagami T."/>
            <person name="Toyoda A."/>
            <person name="Takaki Y."/>
            <person name="Nishi S."/>
            <person name="Hori S."/>
            <person name="Arai W."/>
            <person name="Tsubouchi T."/>
            <person name="Morono Y."/>
            <person name="Uchiyama I."/>
            <person name="Ito T."/>
            <person name="Fujiyama A."/>
            <person name="Inagaki F."/>
            <person name="Takami H."/>
        </authorList>
    </citation>
    <scope>NUCLEOTIDE SEQUENCE</scope>
    <source>
        <strain evidence="11">Expedition CK06-06</strain>
    </source>
</reference>
<dbReference type="Gene3D" id="3.40.718.10">
    <property type="entry name" value="Isopropylmalate Dehydrogenase"/>
    <property type="match status" value="1"/>
</dbReference>
<dbReference type="GO" id="GO:0006633">
    <property type="term" value="P:fatty acid biosynthetic process"/>
    <property type="evidence" value="ECO:0007669"/>
    <property type="project" value="InterPro"/>
</dbReference>
<evidence type="ECO:0000256" key="8">
    <source>
        <dbReference type="ARBA" id="ARBA00023264"/>
    </source>
</evidence>
<evidence type="ECO:0000256" key="5">
    <source>
        <dbReference type="ARBA" id="ARBA00022679"/>
    </source>
</evidence>
<evidence type="ECO:0000256" key="1">
    <source>
        <dbReference type="ARBA" id="ARBA00001232"/>
    </source>
</evidence>
<dbReference type="Pfam" id="PF02504">
    <property type="entry name" value="FA_synthesis"/>
    <property type="match status" value="1"/>
</dbReference>
<dbReference type="GO" id="GO:0005737">
    <property type="term" value="C:cytoplasm"/>
    <property type="evidence" value="ECO:0007669"/>
    <property type="project" value="UniProtKB-SubCell"/>
</dbReference>
<evidence type="ECO:0000256" key="2">
    <source>
        <dbReference type="ARBA" id="ARBA00004496"/>
    </source>
</evidence>
<gene>
    <name evidence="11" type="ORF">S06H3_08575</name>
</gene>
<comment type="catalytic activity">
    <reaction evidence="1">
        <text>a fatty acyl-[ACP] + phosphate = an acyl phosphate + holo-[ACP]</text>
        <dbReference type="Rhea" id="RHEA:42292"/>
        <dbReference type="Rhea" id="RHEA-COMP:9685"/>
        <dbReference type="Rhea" id="RHEA-COMP:14125"/>
        <dbReference type="ChEBI" id="CHEBI:43474"/>
        <dbReference type="ChEBI" id="CHEBI:59918"/>
        <dbReference type="ChEBI" id="CHEBI:64479"/>
        <dbReference type="ChEBI" id="CHEBI:138651"/>
        <dbReference type="EC" id="2.3.1.274"/>
    </reaction>
</comment>
<protein>
    <recommendedName>
        <fullName evidence="9">phosphate acyltransferase</fullName>
        <ecNumber evidence="9">2.3.1.274</ecNumber>
    </recommendedName>
</protein>
<dbReference type="PANTHER" id="PTHR30100:SF1">
    <property type="entry name" value="PHOSPHATE ACYLTRANSFERASE"/>
    <property type="match status" value="1"/>
</dbReference>
<accession>X1MTI6</accession>
<keyword evidence="6" id="KW-0443">Lipid metabolism</keyword>
<keyword evidence="8" id="KW-1208">Phospholipid metabolism</keyword>
<organism evidence="11">
    <name type="scientific">marine sediment metagenome</name>
    <dbReference type="NCBI Taxonomy" id="412755"/>
    <lineage>
        <taxon>unclassified sequences</taxon>
        <taxon>metagenomes</taxon>
        <taxon>ecological metagenomes</taxon>
    </lineage>
</organism>
<dbReference type="PANTHER" id="PTHR30100">
    <property type="entry name" value="FATTY ACID/PHOSPHOLIPID SYNTHESIS PROTEIN PLSX"/>
    <property type="match status" value="1"/>
</dbReference>
<dbReference type="AlphaFoldDB" id="X1MTI6"/>
<dbReference type="EMBL" id="BARV01003638">
    <property type="protein sequence ID" value="GAI09719.1"/>
    <property type="molecule type" value="Genomic_DNA"/>
</dbReference>
<evidence type="ECO:0000256" key="7">
    <source>
        <dbReference type="ARBA" id="ARBA00023209"/>
    </source>
</evidence>
<keyword evidence="4" id="KW-0444">Lipid biosynthesis</keyword>
<sequence>MSTTSKAVRIAVDTMGGDYAPEEIIKGTVTAARKGDVGIILVGPINILKAELAKYEVSYLPISCVKADEVVKEGEHPAFAIRRKPNASIAVAIELVKTGEADAIISA</sequence>
<comment type="subcellular location">
    <subcellularLocation>
        <location evidence="2">Cytoplasm</location>
    </subcellularLocation>
</comment>
<evidence type="ECO:0000256" key="3">
    <source>
        <dbReference type="ARBA" id="ARBA00022490"/>
    </source>
</evidence>
<evidence type="ECO:0000256" key="6">
    <source>
        <dbReference type="ARBA" id="ARBA00023098"/>
    </source>
</evidence>
<evidence type="ECO:0000256" key="4">
    <source>
        <dbReference type="ARBA" id="ARBA00022516"/>
    </source>
</evidence>
<dbReference type="GO" id="GO:0008654">
    <property type="term" value="P:phospholipid biosynthetic process"/>
    <property type="evidence" value="ECO:0007669"/>
    <property type="project" value="UniProtKB-KW"/>
</dbReference>
<keyword evidence="7" id="KW-0594">Phospholipid biosynthesis</keyword>
<comment type="subunit">
    <text evidence="10">Homodimer. Probably interacts with PlsY.</text>
</comment>
<dbReference type="InterPro" id="IPR012281">
    <property type="entry name" value="Phospholipid_synth_PlsX-like"/>
</dbReference>
<dbReference type="GO" id="GO:0043811">
    <property type="term" value="F:phosphate:acyl-[acyl carrier protein] acyltransferase activity"/>
    <property type="evidence" value="ECO:0007669"/>
    <property type="project" value="UniProtKB-EC"/>
</dbReference>
<keyword evidence="5" id="KW-0808">Transferase</keyword>
<proteinExistence type="predicted"/>